<protein>
    <submittedName>
        <fullName evidence="1">Uncharacterized protein</fullName>
    </submittedName>
</protein>
<reference evidence="1" key="1">
    <citation type="submission" date="2014-09" db="EMBL/GenBank/DDBJ databases">
        <authorList>
            <person name="Magalhaes I.L.F."/>
            <person name="Oliveira U."/>
            <person name="Santos F.R."/>
            <person name="Vidigal T.H.D.A."/>
            <person name="Brescovit A.D."/>
            <person name="Santos A.J."/>
        </authorList>
    </citation>
    <scope>NUCLEOTIDE SEQUENCE</scope>
    <source>
        <tissue evidence="1">Shoot tissue taken approximately 20 cm above the soil surface</tissue>
    </source>
</reference>
<accession>A0A0A9T6Q8</accession>
<evidence type="ECO:0000313" key="1">
    <source>
        <dbReference type="EMBL" id="JAD68019.1"/>
    </source>
</evidence>
<sequence length="15" mass="1732">MGKKRHRGGDWSMGE</sequence>
<organism evidence="1">
    <name type="scientific">Arundo donax</name>
    <name type="common">Giant reed</name>
    <name type="synonym">Donax arundinaceus</name>
    <dbReference type="NCBI Taxonomy" id="35708"/>
    <lineage>
        <taxon>Eukaryota</taxon>
        <taxon>Viridiplantae</taxon>
        <taxon>Streptophyta</taxon>
        <taxon>Embryophyta</taxon>
        <taxon>Tracheophyta</taxon>
        <taxon>Spermatophyta</taxon>
        <taxon>Magnoliopsida</taxon>
        <taxon>Liliopsida</taxon>
        <taxon>Poales</taxon>
        <taxon>Poaceae</taxon>
        <taxon>PACMAD clade</taxon>
        <taxon>Arundinoideae</taxon>
        <taxon>Arundineae</taxon>
        <taxon>Arundo</taxon>
    </lineage>
</organism>
<reference evidence="1" key="2">
    <citation type="journal article" date="2015" name="Data Brief">
        <title>Shoot transcriptome of the giant reed, Arundo donax.</title>
        <authorList>
            <person name="Barrero R.A."/>
            <person name="Guerrero F.D."/>
            <person name="Moolhuijzen P."/>
            <person name="Goolsby J.A."/>
            <person name="Tidwell J."/>
            <person name="Bellgard S.E."/>
            <person name="Bellgard M.I."/>
        </authorList>
    </citation>
    <scope>NUCLEOTIDE SEQUENCE</scope>
    <source>
        <tissue evidence="1">Shoot tissue taken approximately 20 cm above the soil surface</tissue>
    </source>
</reference>
<name>A0A0A9T6Q8_ARUDO</name>
<dbReference type="EMBL" id="GBRH01229876">
    <property type="protein sequence ID" value="JAD68019.1"/>
    <property type="molecule type" value="Transcribed_RNA"/>
</dbReference>
<proteinExistence type="predicted"/>